<dbReference type="InterPro" id="IPR051128">
    <property type="entry name" value="EgtD_Methyltrsf_superfamily"/>
</dbReference>
<dbReference type="Proteomes" id="UP001467690">
    <property type="component" value="Unassembled WGS sequence"/>
</dbReference>
<proteinExistence type="predicted"/>
<name>A0ABV1RLD3_9ALTE</name>
<evidence type="ECO:0000256" key="2">
    <source>
        <dbReference type="ARBA" id="ARBA00022679"/>
    </source>
</evidence>
<evidence type="ECO:0000313" key="4">
    <source>
        <dbReference type="EMBL" id="MER2493462.1"/>
    </source>
</evidence>
<dbReference type="GO" id="GO:0052706">
    <property type="term" value="F:L-histidine N(alpha)-methyltransferase activity"/>
    <property type="evidence" value="ECO:0007669"/>
    <property type="project" value="UniProtKB-EC"/>
</dbReference>
<organism evidence="4 5">
    <name type="scientific">Catenovulum sediminis</name>
    <dbReference type="NCBI Taxonomy" id="1740262"/>
    <lineage>
        <taxon>Bacteria</taxon>
        <taxon>Pseudomonadati</taxon>
        <taxon>Pseudomonadota</taxon>
        <taxon>Gammaproteobacteria</taxon>
        <taxon>Alteromonadales</taxon>
        <taxon>Alteromonadaceae</taxon>
        <taxon>Catenovulum</taxon>
    </lineage>
</organism>
<keyword evidence="2 4" id="KW-0808">Transferase</keyword>
<dbReference type="Pfam" id="PF10017">
    <property type="entry name" value="Methyltransf_33"/>
    <property type="match status" value="1"/>
</dbReference>
<dbReference type="PIRSF" id="PIRSF018005">
    <property type="entry name" value="UCP018005"/>
    <property type="match status" value="1"/>
</dbReference>
<dbReference type="InterPro" id="IPR017804">
    <property type="entry name" value="MeTrfase_EgtD-like"/>
</dbReference>
<dbReference type="GO" id="GO:0032259">
    <property type="term" value="P:methylation"/>
    <property type="evidence" value="ECO:0007669"/>
    <property type="project" value="UniProtKB-KW"/>
</dbReference>
<dbReference type="SUPFAM" id="SSF53335">
    <property type="entry name" value="S-adenosyl-L-methionine-dependent methyltransferases"/>
    <property type="match status" value="1"/>
</dbReference>
<dbReference type="PANTHER" id="PTHR43397:SF1">
    <property type="entry name" value="ERGOTHIONEINE BIOSYNTHESIS PROTEIN 1"/>
    <property type="match status" value="1"/>
</dbReference>
<sequence length="315" mass="35979">MLEQFSIDVDQGLSSEHKYLPSKYFYDKVGDALFVKIMALPEYYLTRAEMDIFEQQTLSMLNAWALDKHQHFELIELGAGDGSKTKKLLTTLKRKQYNFDYLPIDISANALDQLEASLARELPDIKVHKQQGDYFKILASLKSSHHPKVVLFLGSSIGNMSDEEANGFLIQLGKTLNPQDKLLLGADLIKPESLVLPAYNDSQGVTRDFNLNLLARINRELGGDFDLNQFKHDPSYTQQEGIAKSYLTSLADQRITVKHTGKQYWFKAGEKIYTEISRKYSDEIIQNIIEGSGFQMIDKLTDQNNLFADYIFNKR</sequence>
<dbReference type="InterPro" id="IPR019257">
    <property type="entry name" value="MeTrfase_dom"/>
</dbReference>
<dbReference type="EMBL" id="JBELOE010000265">
    <property type="protein sequence ID" value="MER2493462.1"/>
    <property type="molecule type" value="Genomic_DNA"/>
</dbReference>
<dbReference type="NCBIfam" id="TIGR03438">
    <property type="entry name" value="egtD_ergothio"/>
    <property type="match status" value="1"/>
</dbReference>
<feature type="domain" description="Histidine-specific methyltransferase SAM-dependent" evidence="3">
    <location>
        <begin position="8"/>
        <end position="313"/>
    </location>
</feature>
<gene>
    <name evidence="4" type="primary">egtD</name>
    <name evidence="4" type="ORF">ABS311_16410</name>
</gene>
<keyword evidence="1 4" id="KW-0489">Methyltransferase</keyword>
<evidence type="ECO:0000259" key="3">
    <source>
        <dbReference type="Pfam" id="PF10017"/>
    </source>
</evidence>
<dbReference type="PANTHER" id="PTHR43397">
    <property type="entry name" value="ERGOTHIONEINE BIOSYNTHESIS PROTEIN 1"/>
    <property type="match status" value="1"/>
</dbReference>
<dbReference type="RefSeq" id="WP_350402628.1">
    <property type="nucleotide sequence ID" value="NZ_JBELOE010000265.1"/>
</dbReference>
<comment type="caution">
    <text evidence="4">The sequence shown here is derived from an EMBL/GenBank/DDBJ whole genome shotgun (WGS) entry which is preliminary data.</text>
</comment>
<accession>A0ABV1RLD3</accession>
<dbReference type="InterPro" id="IPR035094">
    <property type="entry name" value="EgtD"/>
</dbReference>
<evidence type="ECO:0000256" key="1">
    <source>
        <dbReference type="ARBA" id="ARBA00022603"/>
    </source>
</evidence>
<dbReference type="EC" id="2.1.1.44" evidence="4"/>
<reference evidence="4 5" key="1">
    <citation type="submission" date="2024-06" db="EMBL/GenBank/DDBJ databases">
        <authorList>
            <person name="Chen R.Y."/>
        </authorList>
    </citation>
    <scope>NUCLEOTIDE SEQUENCE [LARGE SCALE GENOMIC DNA]</scope>
    <source>
        <strain evidence="4 5">D2</strain>
    </source>
</reference>
<dbReference type="Gene3D" id="3.40.50.150">
    <property type="entry name" value="Vaccinia Virus protein VP39"/>
    <property type="match status" value="1"/>
</dbReference>
<protein>
    <submittedName>
        <fullName evidence="4">L-histidine N(Alpha)-methyltransferase</fullName>
        <ecNumber evidence="4">2.1.1.44</ecNumber>
    </submittedName>
</protein>
<keyword evidence="5" id="KW-1185">Reference proteome</keyword>
<evidence type="ECO:0000313" key="5">
    <source>
        <dbReference type="Proteomes" id="UP001467690"/>
    </source>
</evidence>
<dbReference type="InterPro" id="IPR029063">
    <property type="entry name" value="SAM-dependent_MTases_sf"/>
</dbReference>